<dbReference type="AlphaFoldDB" id="A0A919BT56"/>
<dbReference type="InterPro" id="IPR015797">
    <property type="entry name" value="NUDIX_hydrolase-like_dom_sf"/>
</dbReference>
<comment type="caution">
    <text evidence="2">The sequence shown here is derived from an EMBL/GenBank/DDBJ whole genome shotgun (WGS) entry which is preliminary data.</text>
</comment>
<keyword evidence="3" id="KW-1185">Reference proteome</keyword>
<gene>
    <name evidence="2" type="ORF">GCM10017667_53900</name>
</gene>
<evidence type="ECO:0008006" key="4">
    <source>
        <dbReference type="Google" id="ProtNLM"/>
    </source>
</evidence>
<dbReference type="EMBL" id="BNBE01000002">
    <property type="protein sequence ID" value="GHG13310.1"/>
    <property type="molecule type" value="Genomic_DNA"/>
</dbReference>
<feature type="compositionally biased region" description="Low complexity" evidence="1">
    <location>
        <begin position="45"/>
        <end position="56"/>
    </location>
</feature>
<reference evidence="2" key="2">
    <citation type="submission" date="2020-09" db="EMBL/GenBank/DDBJ databases">
        <authorList>
            <person name="Sun Q."/>
            <person name="Ohkuma M."/>
        </authorList>
    </citation>
    <scope>NUCLEOTIDE SEQUENCE</scope>
    <source>
        <strain evidence="2">JCM 4122</strain>
    </source>
</reference>
<reference evidence="2" key="1">
    <citation type="journal article" date="2014" name="Int. J. Syst. Evol. Microbiol.">
        <title>Complete genome sequence of Corynebacterium casei LMG S-19264T (=DSM 44701T), isolated from a smear-ripened cheese.</title>
        <authorList>
            <consortium name="US DOE Joint Genome Institute (JGI-PGF)"/>
            <person name="Walter F."/>
            <person name="Albersmeier A."/>
            <person name="Kalinowski J."/>
            <person name="Ruckert C."/>
        </authorList>
    </citation>
    <scope>NUCLEOTIDE SEQUENCE</scope>
    <source>
        <strain evidence="2">JCM 4122</strain>
    </source>
</reference>
<dbReference type="Proteomes" id="UP000632849">
    <property type="component" value="Unassembled WGS sequence"/>
</dbReference>
<name>A0A919BT56_STRFL</name>
<feature type="region of interest" description="Disordered" evidence="1">
    <location>
        <begin position="42"/>
        <end position="65"/>
    </location>
</feature>
<protein>
    <recommendedName>
        <fullName evidence="4">NUDIX hydrolase</fullName>
    </recommendedName>
</protein>
<organism evidence="2 3">
    <name type="scientific">Streptomyces filamentosus</name>
    <name type="common">Streptomyces roseosporus</name>
    <dbReference type="NCBI Taxonomy" id="67294"/>
    <lineage>
        <taxon>Bacteria</taxon>
        <taxon>Bacillati</taxon>
        <taxon>Actinomycetota</taxon>
        <taxon>Actinomycetes</taxon>
        <taxon>Kitasatosporales</taxon>
        <taxon>Streptomycetaceae</taxon>
        <taxon>Streptomyces</taxon>
    </lineage>
</organism>
<evidence type="ECO:0000256" key="1">
    <source>
        <dbReference type="SAM" id="MobiDB-lite"/>
    </source>
</evidence>
<evidence type="ECO:0000313" key="2">
    <source>
        <dbReference type="EMBL" id="GHG13310.1"/>
    </source>
</evidence>
<sequence length="65" mass="6949">MTDTAPLVRHTAPAPARSRSIVRVALFDETDRVLLLRHAAGRTPGLGDLLSGTSSGREQPEEAAR</sequence>
<dbReference type="CDD" id="cd02883">
    <property type="entry name" value="NUDIX_Hydrolase"/>
    <property type="match status" value="1"/>
</dbReference>
<accession>A0A919BT56</accession>
<proteinExistence type="predicted"/>
<dbReference type="SUPFAM" id="SSF55811">
    <property type="entry name" value="Nudix"/>
    <property type="match status" value="1"/>
</dbReference>
<evidence type="ECO:0000313" key="3">
    <source>
        <dbReference type="Proteomes" id="UP000632849"/>
    </source>
</evidence>